<evidence type="ECO:0000313" key="2">
    <source>
        <dbReference type="Proteomes" id="UP000622610"/>
    </source>
</evidence>
<organism evidence="1 2">
    <name type="scientific">Enterococcus alcedinis</name>
    <dbReference type="NCBI Taxonomy" id="1274384"/>
    <lineage>
        <taxon>Bacteria</taxon>
        <taxon>Bacillati</taxon>
        <taxon>Bacillota</taxon>
        <taxon>Bacilli</taxon>
        <taxon>Lactobacillales</taxon>
        <taxon>Enterococcaceae</taxon>
        <taxon>Enterococcus</taxon>
    </lineage>
</organism>
<evidence type="ECO:0000313" key="1">
    <source>
        <dbReference type="EMBL" id="GGI64347.1"/>
    </source>
</evidence>
<dbReference type="AlphaFoldDB" id="A0A917JE05"/>
<sequence>MIESDCYLESMAKNILSKKNKKGIFQKKTQNERSIEVIKALVLKKD</sequence>
<dbReference type="Proteomes" id="UP000622610">
    <property type="component" value="Unassembled WGS sequence"/>
</dbReference>
<comment type="caution">
    <text evidence="1">The sequence shown here is derived from an EMBL/GenBank/DDBJ whole genome shotgun (WGS) entry which is preliminary data.</text>
</comment>
<dbReference type="EMBL" id="BMDT01000001">
    <property type="protein sequence ID" value="GGI64347.1"/>
    <property type="molecule type" value="Genomic_DNA"/>
</dbReference>
<proteinExistence type="predicted"/>
<accession>A0A917JE05</accession>
<gene>
    <name evidence="1" type="ORF">GCM10011482_00010</name>
</gene>
<name>A0A917JE05_9ENTE</name>
<keyword evidence="2" id="KW-1185">Reference proteome</keyword>
<reference evidence="1" key="1">
    <citation type="journal article" date="2014" name="Int. J. Syst. Evol. Microbiol.">
        <title>Complete genome sequence of Corynebacterium casei LMG S-19264T (=DSM 44701T), isolated from a smear-ripened cheese.</title>
        <authorList>
            <consortium name="US DOE Joint Genome Institute (JGI-PGF)"/>
            <person name="Walter F."/>
            <person name="Albersmeier A."/>
            <person name="Kalinowski J."/>
            <person name="Ruckert C."/>
        </authorList>
    </citation>
    <scope>NUCLEOTIDE SEQUENCE</scope>
    <source>
        <strain evidence="1">CCM 8433</strain>
    </source>
</reference>
<reference evidence="1" key="2">
    <citation type="submission" date="2020-09" db="EMBL/GenBank/DDBJ databases">
        <authorList>
            <person name="Sun Q."/>
            <person name="Sedlacek I."/>
        </authorList>
    </citation>
    <scope>NUCLEOTIDE SEQUENCE</scope>
    <source>
        <strain evidence="1">CCM 8433</strain>
    </source>
</reference>
<protein>
    <submittedName>
        <fullName evidence="1">Uncharacterized protein</fullName>
    </submittedName>
</protein>